<gene>
    <name evidence="8" type="ORF">HA338_07600</name>
</gene>
<dbReference type="SUPFAM" id="SSF53335">
    <property type="entry name" value="S-adenosyl-L-methionine-dependent methyltransferases"/>
    <property type="match status" value="1"/>
</dbReference>
<dbReference type="RefSeq" id="WP_011020072.1">
    <property type="nucleotide sequence ID" value="NZ_DUJU01000085.1"/>
</dbReference>
<dbReference type="GO" id="GO:0032259">
    <property type="term" value="P:methylation"/>
    <property type="evidence" value="ECO:0007669"/>
    <property type="project" value="UniProtKB-KW"/>
</dbReference>
<dbReference type="PRINTS" id="PR00996">
    <property type="entry name" value="CHERMTFRASE"/>
</dbReference>
<dbReference type="EMBL" id="DUJU01000085">
    <property type="protein sequence ID" value="HIH93900.1"/>
    <property type="molecule type" value="Genomic_DNA"/>
</dbReference>
<dbReference type="InterPro" id="IPR000780">
    <property type="entry name" value="CheR_MeTrfase"/>
</dbReference>
<reference evidence="8" key="1">
    <citation type="journal article" date="2020" name="bioRxiv">
        <title>A rank-normalized archaeal taxonomy based on genome phylogeny resolves widespread incomplete and uneven classifications.</title>
        <authorList>
            <person name="Rinke C."/>
            <person name="Chuvochina M."/>
            <person name="Mussig A.J."/>
            <person name="Chaumeil P.-A."/>
            <person name="Waite D.W."/>
            <person name="Whitman W.B."/>
            <person name="Parks D.H."/>
            <person name="Hugenholtz P."/>
        </authorList>
    </citation>
    <scope>NUCLEOTIDE SEQUENCE</scope>
    <source>
        <strain evidence="8">UBA8876</strain>
    </source>
</reference>
<dbReference type="Pfam" id="PF01739">
    <property type="entry name" value="CheR"/>
    <property type="match status" value="1"/>
</dbReference>
<dbReference type="GeneID" id="1471905"/>
<dbReference type="InterPro" id="IPR050903">
    <property type="entry name" value="Bact_Chemotaxis_MeTrfase"/>
</dbReference>
<feature type="domain" description="CheR-type methyltransferase" evidence="7">
    <location>
        <begin position="114"/>
        <end position="381"/>
    </location>
</feature>
<evidence type="ECO:0000256" key="2">
    <source>
        <dbReference type="ARBA" id="ARBA00012534"/>
    </source>
</evidence>
<dbReference type="OMA" id="TEQIIMP"/>
<feature type="compositionally biased region" description="Basic and acidic residues" evidence="6">
    <location>
        <begin position="10"/>
        <end position="58"/>
    </location>
</feature>
<accession>A0A832SKL5</accession>
<evidence type="ECO:0000313" key="9">
    <source>
        <dbReference type="Proteomes" id="UP000600774"/>
    </source>
</evidence>
<comment type="catalytic activity">
    <reaction evidence="1">
        <text>L-glutamyl-[protein] + S-adenosyl-L-methionine = [protein]-L-glutamate 5-O-methyl ester + S-adenosyl-L-homocysteine</text>
        <dbReference type="Rhea" id="RHEA:24452"/>
        <dbReference type="Rhea" id="RHEA-COMP:10208"/>
        <dbReference type="Rhea" id="RHEA-COMP:10311"/>
        <dbReference type="ChEBI" id="CHEBI:29973"/>
        <dbReference type="ChEBI" id="CHEBI:57856"/>
        <dbReference type="ChEBI" id="CHEBI:59789"/>
        <dbReference type="ChEBI" id="CHEBI:82795"/>
        <dbReference type="EC" id="2.1.1.80"/>
    </reaction>
</comment>
<comment type="caution">
    <text evidence="8">The sequence shown here is derived from an EMBL/GenBank/DDBJ whole genome shotgun (WGS) entry which is preliminary data.</text>
</comment>
<dbReference type="PANTHER" id="PTHR24422:SF10">
    <property type="entry name" value="CHEMOTAXIS PROTEIN METHYLTRANSFERASE 2"/>
    <property type="match status" value="1"/>
</dbReference>
<dbReference type="AlphaFoldDB" id="A0A832SKL5"/>
<keyword evidence="3 8" id="KW-0489">Methyltransferase</keyword>
<evidence type="ECO:0000256" key="4">
    <source>
        <dbReference type="ARBA" id="ARBA00022679"/>
    </source>
</evidence>
<keyword evidence="5" id="KW-0949">S-adenosyl-L-methionine</keyword>
<dbReference type="InterPro" id="IPR022642">
    <property type="entry name" value="CheR_C"/>
</dbReference>
<dbReference type="Gene3D" id="1.10.155.10">
    <property type="entry name" value="Chemotaxis receptor methyltransferase CheR, N-terminal domain"/>
    <property type="match status" value="1"/>
</dbReference>
<sequence>MEINKGGVKINEEGVKESKNKIRLNEKIGSNEKTDKNGIRVNEKGDRSGTRISEERRKDGKRAKTGREAIGREAIGREAIGREAIGREAIGREATEINKEKIKAGQNFKEDPGFELLKRVVTESTGFNCEHYKETHFRRRINIRIRATNSENYEEYLRVLKKDSAEYEHLVKALTINVSEFFRNPETFGVIEKEVIPYLIKSRSDSLVKSIRIWSAGCATGEEAYSLAILLHRILGRDFGRYRISIIGTDIDDLSLKKALKGIYRENVLKNVDASTKKSYFLKQGETYQVSEQLRSMIRFKRHDMLSESISESYANRFDLIICRNVMIYFRKEIQEQLQLNFHQALNRGGFFVIGKAETLLGTASNRFKPYNARERLYIKET</sequence>
<evidence type="ECO:0000256" key="1">
    <source>
        <dbReference type="ARBA" id="ARBA00001541"/>
    </source>
</evidence>
<dbReference type="PANTHER" id="PTHR24422">
    <property type="entry name" value="CHEMOTAXIS PROTEIN METHYLTRANSFERASE"/>
    <property type="match status" value="1"/>
</dbReference>
<evidence type="ECO:0000259" key="7">
    <source>
        <dbReference type="PROSITE" id="PS50123"/>
    </source>
</evidence>
<dbReference type="Gene3D" id="3.40.50.150">
    <property type="entry name" value="Vaccinia Virus protein VP39"/>
    <property type="match status" value="1"/>
</dbReference>
<feature type="region of interest" description="Disordered" evidence="6">
    <location>
        <begin position="1"/>
        <end position="70"/>
    </location>
</feature>
<dbReference type="PROSITE" id="PS50123">
    <property type="entry name" value="CHER"/>
    <property type="match status" value="1"/>
</dbReference>
<dbReference type="EC" id="2.1.1.80" evidence="2"/>
<dbReference type="SMART" id="SM00138">
    <property type="entry name" value="MeTrc"/>
    <property type="match status" value="1"/>
</dbReference>
<dbReference type="SUPFAM" id="SSF47757">
    <property type="entry name" value="Chemotaxis receptor methyltransferase CheR, N-terminal domain"/>
    <property type="match status" value="1"/>
</dbReference>
<dbReference type="InterPro" id="IPR036804">
    <property type="entry name" value="CheR_N_sf"/>
</dbReference>
<name>A0A832SKL5_9EURY</name>
<evidence type="ECO:0000256" key="5">
    <source>
        <dbReference type="ARBA" id="ARBA00022691"/>
    </source>
</evidence>
<protein>
    <recommendedName>
        <fullName evidence="2">protein-glutamate O-methyltransferase</fullName>
        <ecNumber evidence="2">2.1.1.80</ecNumber>
    </recommendedName>
</protein>
<dbReference type="InterPro" id="IPR022641">
    <property type="entry name" value="CheR_N"/>
</dbReference>
<evidence type="ECO:0000256" key="3">
    <source>
        <dbReference type="ARBA" id="ARBA00022603"/>
    </source>
</evidence>
<dbReference type="InterPro" id="IPR029063">
    <property type="entry name" value="SAM-dependent_MTases_sf"/>
</dbReference>
<organism evidence="8 9">
    <name type="scientific">Methanosarcina acetivorans</name>
    <dbReference type="NCBI Taxonomy" id="2214"/>
    <lineage>
        <taxon>Archaea</taxon>
        <taxon>Methanobacteriati</taxon>
        <taxon>Methanobacteriota</taxon>
        <taxon>Stenosarchaea group</taxon>
        <taxon>Methanomicrobia</taxon>
        <taxon>Methanosarcinales</taxon>
        <taxon>Methanosarcinaceae</taxon>
        <taxon>Methanosarcina</taxon>
    </lineage>
</organism>
<dbReference type="Proteomes" id="UP000600774">
    <property type="component" value="Unassembled WGS sequence"/>
</dbReference>
<dbReference type="Pfam" id="PF03705">
    <property type="entry name" value="CheR_N"/>
    <property type="match status" value="1"/>
</dbReference>
<dbReference type="GO" id="GO:0008983">
    <property type="term" value="F:protein-glutamate O-methyltransferase activity"/>
    <property type="evidence" value="ECO:0007669"/>
    <property type="project" value="UniProtKB-EC"/>
</dbReference>
<evidence type="ECO:0000313" key="8">
    <source>
        <dbReference type="EMBL" id="HIH93900.1"/>
    </source>
</evidence>
<evidence type="ECO:0000256" key="6">
    <source>
        <dbReference type="SAM" id="MobiDB-lite"/>
    </source>
</evidence>
<proteinExistence type="predicted"/>
<keyword evidence="4 8" id="KW-0808">Transferase</keyword>